<dbReference type="Pfam" id="PF25917">
    <property type="entry name" value="BSH_RND"/>
    <property type="match status" value="1"/>
</dbReference>
<dbReference type="InterPro" id="IPR058625">
    <property type="entry name" value="MdtA-like_BSH"/>
</dbReference>
<dbReference type="InterPro" id="IPR006143">
    <property type="entry name" value="RND_pump_MFP"/>
</dbReference>
<dbReference type="AlphaFoldDB" id="A0A1I3TTB7"/>
<evidence type="ECO:0000259" key="7">
    <source>
        <dbReference type="Pfam" id="PF25944"/>
    </source>
</evidence>
<dbReference type="RefSeq" id="WP_090631241.1">
    <property type="nucleotide sequence ID" value="NZ_FOQO01000013.1"/>
</dbReference>
<dbReference type="SUPFAM" id="SSF111369">
    <property type="entry name" value="HlyD-like secretion proteins"/>
    <property type="match status" value="1"/>
</dbReference>
<feature type="signal peptide" evidence="4">
    <location>
        <begin position="1"/>
        <end position="31"/>
    </location>
</feature>
<feature type="chain" id="PRO_5011704806" evidence="4">
    <location>
        <begin position="32"/>
        <end position="396"/>
    </location>
</feature>
<feature type="domain" description="Multidrug resistance protein MdtA-like C-terminal permuted SH3" evidence="8">
    <location>
        <begin position="313"/>
        <end position="373"/>
    </location>
</feature>
<dbReference type="Proteomes" id="UP000198670">
    <property type="component" value="Unassembled WGS sequence"/>
</dbReference>
<protein>
    <submittedName>
        <fullName evidence="9">Membrane fusion protein, multidrug efflux system</fullName>
    </submittedName>
</protein>
<evidence type="ECO:0000256" key="1">
    <source>
        <dbReference type="ARBA" id="ARBA00004196"/>
    </source>
</evidence>
<evidence type="ECO:0000313" key="10">
    <source>
        <dbReference type="Proteomes" id="UP000198670"/>
    </source>
</evidence>
<dbReference type="InterPro" id="IPR058627">
    <property type="entry name" value="MdtA-like_C"/>
</dbReference>
<dbReference type="Pfam" id="PF25944">
    <property type="entry name" value="Beta-barrel_RND"/>
    <property type="match status" value="1"/>
</dbReference>
<dbReference type="GO" id="GO:0022857">
    <property type="term" value="F:transmembrane transporter activity"/>
    <property type="evidence" value="ECO:0007669"/>
    <property type="project" value="InterPro"/>
</dbReference>
<evidence type="ECO:0000259" key="5">
    <source>
        <dbReference type="Pfam" id="PF25876"/>
    </source>
</evidence>
<dbReference type="Gene3D" id="1.10.287.470">
    <property type="entry name" value="Helix hairpin bin"/>
    <property type="match status" value="1"/>
</dbReference>
<evidence type="ECO:0000259" key="6">
    <source>
        <dbReference type="Pfam" id="PF25917"/>
    </source>
</evidence>
<dbReference type="Pfam" id="PF25876">
    <property type="entry name" value="HH_MFP_RND"/>
    <property type="match status" value="1"/>
</dbReference>
<sequence>MNSILPTQAKYNPVRYLLPLVGLSLLVVAQACSTSTGSEQPANAPQRLPVLTLHPQSATTYDEYPAALEGSKDIEIRPQVEGQLEHIYVDEGAYVQQGQPLFRINARVYTEQLNNAKATLAAAEANLTNARIDVGKLTPLVKNQVLSDVQLDAALAAERVAEANVLQAKAVVESAQINLGYTVISAPVAGYIGRIPFKMGSLVGTTTPQPLTVLSEIRNVFAYFSLSENDFIGFKNRVEGSTIADKISHLPPVELVLSDGSIYAQKGKVEVVSGQFDDRTGTITFRAVFPNEAGLLRSGNTGKIRIPNVSPSVILVPQEATFELQDKVFVFALADSNRVESRPIPIAGRSGTYYLVENGVKPGDRIVYAGLDRLQDGAHIIPEPVAPDSLIARAAL</sequence>
<evidence type="ECO:0000313" key="9">
    <source>
        <dbReference type="EMBL" id="SFJ74498.1"/>
    </source>
</evidence>
<proteinExistence type="inferred from homology"/>
<reference evidence="9 10" key="1">
    <citation type="submission" date="2016-10" db="EMBL/GenBank/DDBJ databases">
        <authorList>
            <person name="de Groot N.N."/>
        </authorList>
    </citation>
    <scope>NUCLEOTIDE SEQUENCE [LARGE SCALE GENOMIC DNA]</scope>
    <source>
        <strain evidence="9 10">RK1</strain>
    </source>
</reference>
<feature type="domain" description="Multidrug resistance protein MdtA-like alpha-helical hairpin" evidence="5">
    <location>
        <begin position="112"/>
        <end position="182"/>
    </location>
</feature>
<name>A0A1I3TTB7_9SPHI</name>
<evidence type="ECO:0000259" key="8">
    <source>
        <dbReference type="Pfam" id="PF25967"/>
    </source>
</evidence>
<dbReference type="PANTHER" id="PTHR30158">
    <property type="entry name" value="ACRA/E-RELATED COMPONENT OF DRUG EFFLUX TRANSPORTER"/>
    <property type="match status" value="1"/>
</dbReference>
<keyword evidence="4" id="KW-0732">Signal</keyword>
<dbReference type="OrthoDB" id="9801814at2"/>
<dbReference type="GO" id="GO:0030313">
    <property type="term" value="C:cell envelope"/>
    <property type="evidence" value="ECO:0007669"/>
    <property type="project" value="UniProtKB-SubCell"/>
</dbReference>
<dbReference type="PANTHER" id="PTHR30158:SF23">
    <property type="entry name" value="MULTIDRUG RESISTANCE PROTEIN MEXA"/>
    <property type="match status" value="1"/>
</dbReference>
<dbReference type="InterPro" id="IPR058624">
    <property type="entry name" value="MdtA-like_HH"/>
</dbReference>
<evidence type="ECO:0000256" key="2">
    <source>
        <dbReference type="ARBA" id="ARBA00009477"/>
    </source>
</evidence>
<comment type="similarity">
    <text evidence="2">Belongs to the membrane fusion protein (MFP) (TC 8.A.1) family.</text>
</comment>
<comment type="subcellular location">
    <subcellularLocation>
        <location evidence="1">Cell envelope</location>
    </subcellularLocation>
</comment>
<keyword evidence="3" id="KW-0175">Coiled coil</keyword>
<dbReference type="Pfam" id="PF25967">
    <property type="entry name" value="RND-MFP_C"/>
    <property type="match status" value="1"/>
</dbReference>
<dbReference type="GO" id="GO:0005886">
    <property type="term" value="C:plasma membrane"/>
    <property type="evidence" value="ECO:0007669"/>
    <property type="project" value="TreeGrafter"/>
</dbReference>
<dbReference type="GO" id="GO:0046677">
    <property type="term" value="P:response to antibiotic"/>
    <property type="evidence" value="ECO:0007669"/>
    <property type="project" value="TreeGrafter"/>
</dbReference>
<dbReference type="InterPro" id="IPR058626">
    <property type="entry name" value="MdtA-like_b-barrel"/>
</dbReference>
<dbReference type="Gene3D" id="2.40.50.100">
    <property type="match status" value="1"/>
</dbReference>
<keyword evidence="10" id="KW-1185">Reference proteome</keyword>
<dbReference type="Gene3D" id="2.40.30.170">
    <property type="match status" value="1"/>
</dbReference>
<feature type="domain" description="Multidrug resistance protein MdtA-like beta-barrel" evidence="7">
    <location>
        <begin position="223"/>
        <end position="306"/>
    </location>
</feature>
<evidence type="ECO:0000256" key="3">
    <source>
        <dbReference type="SAM" id="Coils"/>
    </source>
</evidence>
<evidence type="ECO:0000256" key="4">
    <source>
        <dbReference type="SAM" id="SignalP"/>
    </source>
</evidence>
<accession>A0A1I3TTB7</accession>
<dbReference type="EMBL" id="FOQO01000013">
    <property type="protein sequence ID" value="SFJ74498.1"/>
    <property type="molecule type" value="Genomic_DNA"/>
</dbReference>
<dbReference type="NCBIfam" id="TIGR01730">
    <property type="entry name" value="RND_mfp"/>
    <property type="match status" value="1"/>
</dbReference>
<gene>
    <name evidence="9" type="ORF">SAMN05444682_11390</name>
</gene>
<dbReference type="STRING" id="1477437.SAMN05444682_11390"/>
<organism evidence="9 10">
    <name type="scientific">Parapedobacter indicus</name>
    <dbReference type="NCBI Taxonomy" id="1477437"/>
    <lineage>
        <taxon>Bacteria</taxon>
        <taxon>Pseudomonadati</taxon>
        <taxon>Bacteroidota</taxon>
        <taxon>Sphingobacteriia</taxon>
        <taxon>Sphingobacteriales</taxon>
        <taxon>Sphingobacteriaceae</taxon>
        <taxon>Parapedobacter</taxon>
    </lineage>
</organism>
<feature type="coiled-coil region" evidence="3">
    <location>
        <begin position="106"/>
        <end position="133"/>
    </location>
</feature>
<feature type="domain" description="Multidrug resistance protein MdtA-like barrel-sandwich hybrid" evidence="6">
    <location>
        <begin position="74"/>
        <end position="213"/>
    </location>
</feature>
<dbReference type="Gene3D" id="2.40.420.20">
    <property type="match status" value="1"/>
</dbReference>